<reference evidence="1 2" key="1">
    <citation type="submission" date="2018-02" db="EMBL/GenBank/DDBJ databases">
        <title>The genomes of Aspergillus section Nigri reveals drivers in fungal speciation.</title>
        <authorList>
            <consortium name="DOE Joint Genome Institute"/>
            <person name="Vesth T.C."/>
            <person name="Nybo J."/>
            <person name="Theobald S."/>
            <person name="Brandl J."/>
            <person name="Frisvad J.C."/>
            <person name="Nielsen K.F."/>
            <person name="Lyhne E.K."/>
            <person name="Kogle M.E."/>
            <person name="Kuo A."/>
            <person name="Riley R."/>
            <person name="Clum A."/>
            <person name="Nolan M."/>
            <person name="Lipzen A."/>
            <person name="Salamov A."/>
            <person name="Henrissat B."/>
            <person name="Wiebenga A."/>
            <person name="De vries R.P."/>
            <person name="Grigoriev I.V."/>
            <person name="Mortensen U.H."/>
            <person name="Andersen M.R."/>
            <person name="Baker S.E."/>
        </authorList>
    </citation>
    <scope>NUCLEOTIDE SEQUENCE [LARGE SCALE GENOMIC DNA]</scope>
    <source>
        <strain evidence="1 2">CBS 121593</strain>
    </source>
</reference>
<evidence type="ECO:0000313" key="2">
    <source>
        <dbReference type="Proteomes" id="UP000249402"/>
    </source>
</evidence>
<keyword evidence="2" id="KW-1185">Reference proteome</keyword>
<dbReference type="Proteomes" id="UP000249402">
    <property type="component" value="Unassembled WGS sequence"/>
</dbReference>
<protein>
    <submittedName>
        <fullName evidence="1">Uncharacterized protein</fullName>
    </submittedName>
</protein>
<organism evidence="1 2">
    <name type="scientific">Aspergillus ibericus CBS 121593</name>
    <dbReference type="NCBI Taxonomy" id="1448316"/>
    <lineage>
        <taxon>Eukaryota</taxon>
        <taxon>Fungi</taxon>
        <taxon>Dikarya</taxon>
        <taxon>Ascomycota</taxon>
        <taxon>Pezizomycotina</taxon>
        <taxon>Eurotiomycetes</taxon>
        <taxon>Eurotiomycetidae</taxon>
        <taxon>Eurotiales</taxon>
        <taxon>Aspergillaceae</taxon>
        <taxon>Aspergillus</taxon>
        <taxon>Aspergillus subgen. Circumdati</taxon>
    </lineage>
</organism>
<proteinExistence type="predicted"/>
<accession>A0A395HF90</accession>
<dbReference type="EMBL" id="KZ824419">
    <property type="protein sequence ID" value="RAL06390.1"/>
    <property type="molecule type" value="Genomic_DNA"/>
</dbReference>
<dbReference type="RefSeq" id="XP_025580717.1">
    <property type="nucleotide sequence ID" value="XM_025718422.1"/>
</dbReference>
<dbReference type="VEuPathDB" id="FungiDB:BO80DRAFT_420686"/>
<gene>
    <name evidence="1" type="ORF">BO80DRAFT_420686</name>
</gene>
<dbReference type="OrthoDB" id="4518796at2759"/>
<name>A0A395HF90_9EURO</name>
<sequence length="69" mass="7713">MCQQLIHTTRHMCGHKIDSPGTIMELDRCNNCGNIVRTQHLGVSTKRVPCSDCKANGAYVQRGGKWERA</sequence>
<dbReference type="AlphaFoldDB" id="A0A395HF90"/>
<evidence type="ECO:0000313" key="1">
    <source>
        <dbReference type="EMBL" id="RAL06390.1"/>
    </source>
</evidence>
<dbReference type="GeneID" id="37223287"/>